<dbReference type="InterPro" id="IPR003660">
    <property type="entry name" value="HAMP_dom"/>
</dbReference>
<gene>
    <name evidence="7" type="primary">yoaH</name>
    <name evidence="7" type="ORF">HDIA_3949</name>
</gene>
<dbReference type="AlphaFoldDB" id="A0A2C9DBE6"/>
<feature type="domain" description="HAMP" evidence="6">
    <location>
        <begin position="321"/>
        <end position="373"/>
    </location>
</feature>
<keyword evidence="4" id="KW-1133">Transmembrane helix</keyword>
<dbReference type="InterPro" id="IPR004089">
    <property type="entry name" value="MCPsignal_dom"/>
</dbReference>
<dbReference type="KEGG" id="hdi:HDIA_3949"/>
<dbReference type="Pfam" id="PF00015">
    <property type="entry name" value="MCPsignal"/>
    <property type="match status" value="1"/>
</dbReference>
<keyword evidence="4" id="KW-0812">Transmembrane</keyword>
<evidence type="ECO:0000256" key="1">
    <source>
        <dbReference type="ARBA" id="ARBA00023224"/>
    </source>
</evidence>
<dbReference type="SUPFAM" id="SSF58104">
    <property type="entry name" value="Methyl-accepting chemotaxis protein (MCP) signaling domain"/>
    <property type="match status" value="1"/>
</dbReference>
<keyword evidence="8" id="KW-1185">Reference proteome</keyword>
<protein>
    <submittedName>
        <fullName evidence="7">Putative methyl-accepting chemotaxis protein YoaH</fullName>
    </submittedName>
</protein>
<evidence type="ECO:0000259" key="5">
    <source>
        <dbReference type="PROSITE" id="PS50111"/>
    </source>
</evidence>
<dbReference type="RefSeq" id="WP_099557736.1">
    <property type="nucleotide sequence ID" value="NZ_LT960614.1"/>
</dbReference>
<sequence length="669" mass="69887">MRAFLPSRIVSGFSRLSLSTRLTASSLIWLCGLVGLVGASYFTIGVLRQSGVDVTAVSRLVQSARLVEVHVLDLVAAEGGFVAAPSPAGVTALRGDTARVEAQAASLAEAAAGLGIEIDQLQILTDALATISGLFDDLFKQQAVIGFTAEDGLYGGLVSADKALGVAINKVSKSGMNEATVRIVQGYAQMEHARAQFELTLGDSARGRVDSAAVRLGRYIDKTNISADDKTQLHQLLDGYTNAFAGWSQGVLQRAPLIDKLRLNFDLVPDIVEQIVATASATQEAAVASGKAAEDRAMLVIPLVAGLTLILGVGINLAIVSSITGPAGRLKRVMMALADGEEPEVPDMDRKDEFGDMARTVAIFRDNAIERRQLANDALTDAEVRRERQSRVDNLVEAFRHDVREMLDGVAASMEGMNRTAEGLRLLADDTARQTSSATATSSSTRSGVETVAAAAEELSASIQEISNQVNMANGVVEAAGREADASNSEVQQLADAASKIGEVIGLIRAIAEQTNLLALNATIEAARAGEAGKGFAVVAGEVKSLAAQTARATEEIAGHIGGIQSSTQATVQSIAQITGTMGEVSERIGAVVAAIQQQGSATQQISSTISLVADSAIEVNQNIENVGRSCDETRRSSGDVSGATAEVGEMTRRLTTTIDRFLADVAAA</sequence>
<reference evidence="8" key="1">
    <citation type="submission" date="2017-09" db="EMBL/GenBank/DDBJ databases">
        <title>Genome sequence of Nannocystis excedens DSM 71.</title>
        <authorList>
            <person name="Blom J."/>
        </authorList>
    </citation>
    <scope>NUCLEOTIDE SEQUENCE [LARGE SCALE GENOMIC DNA]</scope>
    <source>
        <strain evidence="8">type strain: E19</strain>
    </source>
</reference>
<keyword evidence="4" id="KW-0472">Membrane</keyword>
<dbReference type="Pfam" id="PF00672">
    <property type="entry name" value="HAMP"/>
    <property type="match status" value="1"/>
</dbReference>
<comment type="similarity">
    <text evidence="2">Belongs to the methyl-accepting chemotaxis (MCP) protein family.</text>
</comment>
<dbReference type="SMART" id="SM00304">
    <property type="entry name" value="HAMP"/>
    <property type="match status" value="1"/>
</dbReference>
<accession>A0A2C9DBE6</accession>
<proteinExistence type="inferred from homology"/>
<dbReference type="PROSITE" id="PS50885">
    <property type="entry name" value="HAMP"/>
    <property type="match status" value="1"/>
</dbReference>
<evidence type="ECO:0000313" key="7">
    <source>
        <dbReference type="EMBL" id="SON57490.1"/>
    </source>
</evidence>
<dbReference type="PROSITE" id="PS50111">
    <property type="entry name" value="CHEMOTAXIS_TRANSDUC_2"/>
    <property type="match status" value="1"/>
</dbReference>
<evidence type="ECO:0000256" key="2">
    <source>
        <dbReference type="ARBA" id="ARBA00029447"/>
    </source>
</evidence>
<dbReference type="PANTHER" id="PTHR32089">
    <property type="entry name" value="METHYL-ACCEPTING CHEMOTAXIS PROTEIN MCPB"/>
    <property type="match status" value="1"/>
</dbReference>
<dbReference type="EMBL" id="LT960614">
    <property type="protein sequence ID" value="SON57490.1"/>
    <property type="molecule type" value="Genomic_DNA"/>
</dbReference>
<name>A0A2C9DBE6_9HYPH</name>
<dbReference type="Gene3D" id="6.10.340.10">
    <property type="match status" value="1"/>
</dbReference>
<evidence type="ECO:0000256" key="3">
    <source>
        <dbReference type="PROSITE-ProRule" id="PRU00284"/>
    </source>
</evidence>
<evidence type="ECO:0000259" key="6">
    <source>
        <dbReference type="PROSITE" id="PS50885"/>
    </source>
</evidence>
<dbReference type="Gene3D" id="1.10.287.950">
    <property type="entry name" value="Methyl-accepting chemotaxis protein"/>
    <property type="match status" value="1"/>
</dbReference>
<feature type="transmembrane region" description="Helical" evidence="4">
    <location>
        <begin position="299"/>
        <end position="325"/>
    </location>
</feature>
<dbReference type="GO" id="GO:0007165">
    <property type="term" value="P:signal transduction"/>
    <property type="evidence" value="ECO:0007669"/>
    <property type="project" value="UniProtKB-KW"/>
</dbReference>
<dbReference type="SMART" id="SM00283">
    <property type="entry name" value="MA"/>
    <property type="match status" value="1"/>
</dbReference>
<dbReference type="PANTHER" id="PTHR32089:SF112">
    <property type="entry name" value="LYSOZYME-LIKE PROTEIN-RELATED"/>
    <property type="match status" value="1"/>
</dbReference>
<feature type="domain" description="Methyl-accepting transducer" evidence="5">
    <location>
        <begin position="413"/>
        <end position="642"/>
    </location>
</feature>
<dbReference type="Proteomes" id="UP000223606">
    <property type="component" value="Chromosome 1"/>
</dbReference>
<dbReference type="OrthoDB" id="5349256at2"/>
<evidence type="ECO:0000256" key="4">
    <source>
        <dbReference type="SAM" id="Phobius"/>
    </source>
</evidence>
<keyword evidence="1 3" id="KW-0807">Transducer</keyword>
<evidence type="ECO:0000313" key="8">
    <source>
        <dbReference type="Proteomes" id="UP000223606"/>
    </source>
</evidence>
<dbReference type="GO" id="GO:0016020">
    <property type="term" value="C:membrane"/>
    <property type="evidence" value="ECO:0007669"/>
    <property type="project" value="InterPro"/>
</dbReference>
<organism evidence="7 8">
    <name type="scientific">Hartmannibacter diazotrophicus</name>
    <dbReference type="NCBI Taxonomy" id="1482074"/>
    <lineage>
        <taxon>Bacteria</taxon>
        <taxon>Pseudomonadati</taxon>
        <taxon>Pseudomonadota</taxon>
        <taxon>Alphaproteobacteria</taxon>
        <taxon>Hyphomicrobiales</taxon>
        <taxon>Pleomorphomonadaceae</taxon>
        <taxon>Hartmannibacter</taxon>
    </lineage>
</organism>